<organism evidence="1 2">
    <name type="scientific">Waterburya agarophytonicola KI4</name>
    <dbReference type="NCBI Taxonomy" id="2874699"/>
    <lineage>
        <taxon>Bacteria</taxon>
        <taxon>Bacillati</taxon>
        <taxon>Cyanobacteriota</taxon>
        <taxon>Cyanophyceae</taxon>
        <taxon>Pleurocapsales</taxon>
        <taxon>Hyellaceae</taxon>
        <taxon>Waterburya</taxon>
        <taxon>Waterburya agarophytonicola</taxon>
    </lineage>
</organism>
<proteinExistence type="predicted"/>
<dbReference type="RefSeq" id="WP_229642661.1">
    <property type="nucleotide sequence ID" value="NZ_JADWDC010000093.1"/>
</dbReference>
<sequence length="118" mass="13722">MTDSNRTITLKELAYQAVAKHSRRILKHEVGVLLDKDSEDSVLISEIAISFNTERKMQLEEVGFDLKNDAIDCDYCEALNFFIDRHKHHHSFKVLRNLRIFLSNDLKAKNISFVLPTF</sequence>
<dbReference type="Proteomes" id="UP000729733">
    <property type="component" value="Unassembled WGS sequence"/>
</dbReference>
<evidence type="ECO:0000313" key="1">
    <source>
        <dbReference type="EMBL" id="MCC0179561.1"/>
    </source>
</evidence>
<evidence type="ECO:0000313" key="2">
    <source>
        <dbReference type="Proteomes" id="UP000729733"/>
    </source>
</evidence>
<accession>A0A964FI17</accession>
<gene>
    <name evidence="1" type="ORF">I4641_21620</name>
</gene>
<comment type="caution">
    <text evidence="1">The sequence shown here is derived from an EMBL/GenBank/DDBJ whole genome shotgun (WGS) entry which is preliminary data.</text>
</comment>
<protein>
    <submittedName>
        <fullName evidence="1">Uncharacterized protein</fullName>
    </submittedName>
</protein>
<dbReference type="EMBL" id="JADWDC010000093">
    <property type="protein sequence ID" value="MCC0179561.1"/>
    <property type="molecule type" value="Genomic_DNA"/>
</dbReference>
<keyword evidence="2" id="KW-1185">Reference proteome</keyword>
<dbReference type="AlphaFoldDB" id="A0A964FI17"/>
<reference evidence="1" key="1">
    <citation type="journal article" date="2021" name="Antonie Van Leeuwenhoek">
        <title>Draft genome and description of Waterburya agarophytonicola gen. nov. sp. nov. (Pleurocapsales, Cyanobacteria): a seaweed symbiont.</title>
        <authorList>
            <person name="Bonthond G."/>
            <person name="Shalygin S."/>
            <person name="Bayer T."/>
            <person name="Weinberger F."/>
        </authorList>
    </citation>
    <scope>NUCLEOTIDE SEQUENCE</scope>
    <source>
        <strain evidence="1">KI4</strain>
    </source>
</reference>
<name>A0A964FI17_9CYAN</name>